<evidence type="ECO:0000256" key="1">
    <source>
        <dbReference type="SAM" id="MobiDB-lite"/>
    </source>
</evidence>
<comment type="caution">
    <text evidence="2">The sequence shown here is derived from an EMBL/GenBank/DDBJ whole genome shotgun (WGS) entry which is preliminary data.</text>
</comment>
<evidence type="ECO:0000313" key="3">
    <source>
        <dbReference type="Proteomes" id="UP001279734"/>
    </source>
</evidence>
<feature type="compositionally biased region" description="Low complexity" evidence="1">
    <location>
        <begin position="59"/>
        <end position="82"/>
    </location>
</feature>
<dbReference type="Proteomes" id="UP001279734">
    <property type="component" value="Unassembled WGS sequence"/>
</dbReference>
<gene>
    <name evidence="2" type="ORF">Nepgr_028122</name>
</gene>
<evidence type="ECO:0000313" key="2">
    <source>
        <dbReference type="EMBL" id="GMH26279.1"/>
    </source>
</evidence>
<dbReference type="AlphaFoldDB" id="A0AAD3Y3T2"/>
<protein>
    <submittedName>
        <fullName evidence="2">Uncharacterized protein</fullName>
    </submittedName>
</protein>
<accession>A0AAD3Y3T2</accession>
<proteinExistence type="predicted"/>
<organism evidence="2 3">
    <name type="scientific">Nepenthes gracilis</name>
    <name type="common">Slender pitcher plant</name>
    <dbReference type="NCBI Taxonomy" id="150966"/>
    <lineage>
        <taxon>Eukaryota</taxon>
        <taxon>Viridiplantae</taxon>
        <taxon>Streptophyta</taxon>
        <taxon>Embryophyta</taxon>
        <taxon>Tracheophyta</taxon>
        <taxon>Spermatophyta</taxon>
        <taxon>Magnoliopsida</taxon>
        <taxon>eudicotyledons</taxon>
        <taxon>Gunneridae</taxon>
        <taxon>Pentapetalae</taxon>
        <taxon>Caryophyllales</taxon>
        <taxon>Nepenthaceae</taxon>
        <taxon>Nepenthes</taxon>
    </lineage>
</organism>
<reference evidence="2" key="1">
    <citation type="submission" date="2023-05" db="EMBL/GenBank/DDBJ databases">
        <title>Nepenthes gracilis genome sequencing.</title>
        <authorList>
            <person name="Fukushima K."/>
        </authorList>
    </citation>
    <scope>NUCLEOTIDE SEQUENCE</scope>
    <source>
        <strain evidence="2">SING2019-196</strain>
    </source>
</reference>
<sequence>MLPASPIHHLLSPPNAVLPLLVPLPPGSAGWAVATAPRHQQPPRLLAPGSGVFLPPPGSGNSSPPQLLPATSTEVGSSVETTSHSKMENGSINPSVKGRLDGKMEKPDCSGNMDGTGGGREMAKEEHPHSTPAGTA</sequence>
<name>A0AAD3Y3T2_NEPGR</name>
<dbReference type="EMBL" id="BSYO01000030">
    <property type="protein sequence ID" value="GMH26279.1"/>
    <property type="molecule type" value="Genomic_DNA"/>
</dbReference>
<feature type="compositionally biased region" description="Basic and acidic residues" evidence="1">
    <location>
        <begin position="98"/>
        <end position="108"/>
    </location>
</feature>
<keyword evidence="3" id="KW-1185">Reference proteome</keyword>
<feature type="region of interest" description="Disordered" evidence="1">
    <location>
        <begin position="41"/>
        <end position="136"/>
    </location>
</feature>